<evidence type="ECO:0000313" key="1">
    <source>
        <dbReference type="EMBL" id="GBN82596.1"/>
    </source>
</evidence>
<gene>
    <name evidence="1" type="ORF">AVEN_100665_1</name>
</gene>
<evidence type="ECO:0000313" key="2">
    <source>
        <dbReference type="Proteomes" id="UP000499080"/>
    </source>
</evidence>
<name>A0A4Y2S4S0_ARAVE</name>
<sequence length="117" mass="13128">MTAETFRYSPNWRRIFFGLLMSTCLSIHDRGGLEVRSRLWSRRIQVRNPVPLKIRHVLSLLHVNSIDTGSSLQAKNGGRSNIIVKFPPILLSVIDFTPASSLEWLSQKGLGNRGGVS</sequence>
<dbReference type="AlphaFoldDB" id="A0A4Y2S4S0"/>
<comment type="caution">
    <text evidence="1">The sequence shown here is derived from an EMBL/GenBank/DDBJ whole genome shotgun (WGS) entry which is preliminary data.</text>
</comment>
<organism evidence="1 2">
    <name type="scientific">Araneus ventricosus</name>
    <name type="common">Orbweaver spider</name>
    <name type="synonym">Epeira ventricosa</name>
    <dbReference type="NCBI Taxonomy" id="182803"/>
    <lineage>
        <taxon>Eukaryota</taxon>
        <taxon>Metazoa</taxon>
        <taxon>Ecdysozoa</taxon>
        <taxon>Arthropoda</taxon>
        <taxon>Chelicerata</taxon>
        <taxon>Arachnida</taxon>
        <taxon>Araneae</taxon>
        <taxon>Araneomorphae</taxon>
        <taxon>Entelegynae</taxon>
        <taxon>Araneoidea</taxon>
        <taxon>Araneidae</taxon>
        <taxon>Araneus</taxon>
    </lineage>
</organism>
<reference evidence="1 2" key="1">
    <citation type="journal article" date="2019" name="Sci. Rep.">
        <title>Orb-weaving spider Araneus ventricosus genome elucidates the spidroin gene catalogue.</title>
        <authorList>
            <person name="Kono N."/>
            <person name="Nakamura H."/>
            <person name="Ohtoshi R."/>
            <person name="Moran D.A.P."/>
            <person name="Shinohara A."/>
            <person name="Yoshida Y."/>
            <person name="Fujiwara M."/>
            <person name="Mori M."/>
            <person name="Tomita M."/>
            <person name="Arakawa K."/>
        </authorList>
    </citation>
    <scope>NUCLEOTIDE SEQUENCE [LARGE SCALE GENOMIC DNA]</scope>
</reference>
<keyword evidence="2" id="KW-1185">Reference proteome</keyword>
<accession>A0A4Y2S4S0</accession>
<dbReference type="Proteomes" id="UP000499080">
    <property type="component" value="Unassembled WGS sequence"/>
</dbReference>
<dbReference type="EMBL" id="BGPR01019668">
    <property type="protein sequence ID" value="GBN82596.1"/>
    <property type="molecule type" value="Genomic_DNA"/>
</dbReference>
<protein>
    <submittedName>
        <fullName evidence="1">Uncharacterized protein</fullName>
    </submittedName>
</protein>
<proteinExistence type="predicted"/>